<evidence type="ECO:0000256" key="1">
    <source>
        <dbReference type="ARBA" id="ARBA00005104"/>
    </source>
</evidence>
<dbReference type="GO" id="GO:0009231">
    <property type="term" value="P:riboflavin biosynthetic process"/>
    <property type="evidence" value="ECO:0007669"/>
    <property type="project" value="UniProtKB-UniPathway"/>
</dbReference>
<dbReference type="EMBL" id="BARW01033864">
    <property type="protein sequence ID" value="GAJ02683.1"/>
    <property type="molecule type" value="Genomic_DNA"/>
</dbReference>
<dbReference type="GO" id="GO:0005829">
    <property type="term" value="C:cytosol"/>
    <property type="evidence" value="ECO:0007669"/>
    <property type="project" value="TreeGrafter"/>
</dbReference>
<reference evidence="4" key="1">
    <citation type="journal article" date="2014" name="Front. Microbiol.">
        <title>High frequency of phylogenetically diverse reductive dehalogenase-homologous genes in deep subseafloor sedimentary metagenomes.</title>
        <authorList>
            <person name="Kawai M."/>
            <person name="Futagami T."/>
            <person name="Toyoda A."/>
            <person name="Takaki Y."/>
            <person name="Nishi S."/>
            <person name="Hori S."/>
            <person name="Arai W."/>
            <person name="Tsubouchi T."/>
            <person name="Morono Y."/>
            <person name="Uchiyama I."/>
            <person name="Ito T."/>
            <person name="Fujiyama A."/>
            <person name="Inagaki F."/>
            <person name="Takami H."/>
        </authorList>
    </citation>
    <scope>NUCLEOTIDE SEQUENCE</scope>
    <source>
        <strain evidence="4">Expedition CK06-06</strain>
    </source>
</reference>
<dbReference type="Gene3D" id="3.90.870.10">
    <property type="entry name" value="DHBP synthase"/>
    <property type="match status" value="1"/>
</dbReference>
<feature type="non-terminal residue" evidence="4">
    <location>
        <position position="177"/>
    </location>
</feature>
<dbReference type="InterPro" id="IPR000422">
    <property type="entry name" value="DHBP_synthase_RibB"/>
</dbReference>
<comment type="pathway">
    <text evidence="1">Cofactor biosynthesis; riboflavin biosynthesis.</text>
</comment>
<dbReference type="UniPathway" id="UPA00275"/>
<protein>
    <recommendedName>
        <fullName evidence="5">3,4-dihydroxy-2-butanone-4-phosphate synthase</fullName>
    </recommendedName>
</protein>
<comment type="caution">
    <text evidence="4">The sequence shown here is derived from an EMBL/GenBank/DDBJ whole genome shotgun (WGS) entry which is preliminary data.</text>
</comment>
<name>X1TBH2_9ZZZZ</name>
<dbReference type="SUPFAM" id="SSF55821">
    <property type="entry name" value="YrdC/RibB"/>
    <property type="match status" value="1"/>
</dbReference>
<evidence type="ECO:0000313" key="4">
    <source>
        <dbReference type="EMBL" id="GAJ02683.1"/>
    </source>
</evidence>
<organism evidence="4">
    <name type="scientific">marine sediment metagenome</name>
    <dbReference type="NCBI Taxonomy" id="412755"/>
    <lineage>
        <taxon>unclassified sequences</taxon>
        <taxon>metagenomes</taxon>
        <taxon>ecological metagenomes</taxon>
    </lineage>
</organism>
<evidence type="ECO:0008006" key="5">
    <source>
        <dbReference type="Google" id="ProtNLM"/>
    </source>
</evidence>
<proteinExistence type="predicted"/>
<dbReference type="InterPro" id="IPR017945">
    <property type="entry name" value="DHBP_synth_RibB-like_a/b_dom"/>
</dbReference>
<dbReference type="GO" id="GO:0046872">
    <property type="term" value="F:metal ion binding"/>
    <property type="evidence" value="ECO:0007669"/>
    <property type="project" value="UniProtKB-KW"/>
</dbReference>
<dbReference type="PANTHER" id="PTHR21327:SF18">
    <property type="entry name" value="3,4-DIHYDROXY-2-BUTANONE 4-PHOSPHATE SYNTHASE"/>
    <property type="match status" value="1"/>
</dbReference>
<dbReference type="GO" id="GO:0008686">
    <property type="term" value="F:3,4-dihydroxy-2-butanone-4-phosphate synthase activity"/>
    <property type="evidence" value="ECO:0007669"/>
    <property type="project" value="InterPro"/>
</dbReference>
<accession>X1TBH2</accession>
<keyword evidence="2" id="KW-0686">Riboflavin biosynthesis</keyword>
<dbReference type="Pfam" id="PF00926">
    <property type="entry name" value="DHBP_synthase"/>
    <property type="match status" value="1"/>
</dbReference>
<sequence length="177" mass="19141">MFSRISKAIKAFQERRFVIICSENEGEADLAIPAQEITASAILFAARVASGLLCLALPKERLKELDIDSLPSKYRVTDTPFYSPVDAKEVEHSGISPKDRAYTIKKIIDPATRPKDLARPGHVPLLGAHPDGLIGRNGHTEAVTELCRLAGLYPGGVLCELVSDTGDMMTAGELKAL</sequence>
<keyword evidence="3" id="KW-0479">Metal-binding</keyword>
<dbReference type="PANTHER" id="PTHR21327">
    <property type="entry name" value="GTP CYCLOHYDROLASE II-RELATED"/>
    <property type="match status" value="1"/>
</dbReference>
<evidence type="ECO:0000256" key="3">
    <source>
        <dbReference type="ARBA" id="ARBA00022723"/>
    </source>
</evidence>
<dbReference type="AlphaFoldDB" id="X1TBH2"/>
<evidence type="ECO:0000256" key="2">
    <source>
        <dbReference type="ARBA" id="ARBA00022619"/>
    </source>
</evidence>
<gene>
    <name evidence="4" type="ORF">S12H4_53232</name>
</gene>